<dbReference type="Proteomes" id="UP000265520">
    <property type="component" value="Unassembled WGS sequence"/>
</dbReference>
<keyword evidence="1" id="KW-0548">Nucleotidyltransferase</keyword>
<keyword evidence="1" id="KW-0808">Transferase</keyword>
<sequence length="43" mass="4948">MGQGKYLGLPSIVGRDKKSIFAFIKDHIWKNIQNWNSQSLSLQ</sequence>
<comment type="caution">
    <text evidence="1">The sequence shown here is derived from an EMBL/GenBank/DDBJ whole genome shotgun (WGS) entry which is preliminary data.</text>
</comment>
<dbReference type="EMBL" id="LXQA010750617">
    <property type="protein sequence ID" value="MCI69170.1"/>
    <property type="molecule type" value="Genomic_DNA"/>
</dbReference>
<accession>A0A392U9P1</accession>
<organism evidence="1 2">
    <name type="scientific">Trifolium medium</name>
    <dbReference type="NCBI Taxonomy" id="97028"/>
    <lineage>
        <taxon>Eukaryota</taxon>
        <taxon>Viridiplantae</taxon>
        <taxon>Streptophyta</taxon>
        <taxon>Embryophyta</taxon>
        <taxon>Tracheophyta</taxon>
        <taxon>Spermatophyta</taxon>
        <taxon>Magnoliopsida</taxon>
        <taxon>eudicotyledons</taxon>
        <taxon>Gunneridae</taxon>
        <taxon>Pentapetalae</taxon>
        <taxon>rosids</taxon>
        <taxon>fabids</taxon>
        <taxon>Fabales</taxon>
        <taxon>Fabaceae</taxon>
        <taxon>Papilionoideae</taxon>
        <taxon>50 kb inversion clade</taxon>
        <taxon>NPAAA clade</taxon>
        <taxon>Hologalegina</taxon>
        <taxon>IRL clade</taxon>
        <taxon>Trifolieae</taxon>
        <taxon>Trifolium</taxon>
    </lineage>
</organism>
<dbReference type="AlphaFoldDB" id="A0A392U9P1"/>
<evidence type="ECO:0000313" key="2">
    <source>
        <dbReference type="Proteomes" id="UP000265520"/>
    </source>
</evidence>
<keyword evidence="2" id="KW-1185">Reference proteome</keyword>
<name>A0A392U9P1_9FABA</name>
<evidence type="ECO:0000313" key="1">
    <source>
        <dbReference type="EMBL" id="MCI69170.1"/>
    </source>
</evidence>
<dbReference type="GO" id="GO:0003964">
    <property type="term" value="F:RNA-directed DNA polymerase activity"/>
    <property type="evidence" value="ECO:0007669"/>
    <property type="project" value="UniProtKB-KW"/>
</dbReference>
<proteinExistence type="predicted"/>
<reference evidence="1 2" key="1">
    <citation type="journal article" date="2018" name="Front. Plant Sci.">
        <title>Red Clover (Trifolium pratense) and Zigzag Clover (T. medium) - A Picture of Genomic Similarities and Differences.</title>
        <authorList>
            <person name="Dluhosova J."/>
            <person name="Istvanek J."/>
            <person name="Nedelnik J."/>
            <person name="Repkova J."/>
        </authorList>
    </citation>
    <scope>NUCLEOTIDE SEQUENCE [LARGE SCALE GENOMIC DNA]</scope>
    <source>
        <strain evidence="2">cv. 10/8</strain>
        <tissue evidence="1">Leaf</tissue>
    </source>
</reference>
<protein>
    <submittedName>
        <fullName evidence="1">RNA-directed DNA polymerase (Reverse transcriptase)</fullName>
    </submittedName>
</protein>
<keyword evidence="1" id="KW-0695">RNA-directed DNA polymerase</keyword>
<feature type="non-terminal residue" evidence="1">
    <location>
        <position position="43"/>
    </location>
</feature>